<evidence type="ECO:0000313" key="4">
    <source>
        <dbReference type="EMBL" id="OLN25792.1"/>
    </source>
</evidence>
<feature type="domain" description="GerMN" evidence="3">
    <location>
        <begin position="91"/>
        <end position="178"/>
    </location>
</feature>
<gene>
    <name evidence="4" type="ORF">DSOL_5224</name>
</gene>
<evidence type="ECO:0000259" key="3">
    <source>
        <dbReference type="SMART" id="SM00909"/>
    </source>
</evidence>
<dbReference type="InterPro" id="IPR019606">
    <property type="entry name" value="GerMN"/>
</dbReference>
<proteinExistence type="predicted"/>
<comment type="caution">
    <text evidence="4">The sequence shown here is derived from an EMBL/GenBank/DDBJ whole genome shotgun (WGS) entry which is preliminary data.</text>
</comment>
<protein>
    <submittedName>
        <fullName evidence="4">Spore germination protein</fullName>
    </submittedName>
</protein>
<feature type="compositionally biased region" description="Low complexity" evidence="1">
    <location>
        <begin position="38"/>
        <end position="59"/>
    </location>
</feature>
<dbReference type="Pfam" id="PF10646">
    <property type="entry name" value="Germane"/>
    <property type="match status" value="1"/>
</dbReference>
<dbReference type="Proteomes" id="UP000186102">
    <property type="component" value="Unassembled WGS sequence"/>
</dbReference>
<dbReference type="SMART" id="SM00909">
    <property type="entry name" value="Germane"/>
    <property type="match status" value="1"/>
</dbReference>
<name>A0A1Q8QET1_9FIRM</name>
<reference evidence="4 5" key="1">
    <citation type="submission" date="2016-09" db="EMBL/GenBank/DDBJ databases">
        <title>Complete genome of Desulfosporosinus sp. OL.</title>
        <authorList>
            <person name="Mardanov A."/>
            <person name="Beletsky A."/>
            <person name="Panova A."/>
            <person name="Karnachuk O."/>
            <person name="Ravin N."/>
        </authorList>
    </citation>
    <scope>NUCLEOTIDE SEQUENCE [LARGE SCALE GENOMIC DNA]</scope>
    <source>
        <strain evidence="4 5">OL</strain>
    </source>
</reference>
<sequence>MFRRSFNTLVFTLVALLFAGLFLTGCTKTQAVTPSNNTPAPESTAPTQPAATTPTQPAPHSVKLTLYFPNSDATGLVATDRTVTLNDDEVIKAMFNELATPPSGSEKPLPQGTNLLSASVSSDGVATINLSKEFQKNFSGGSASEQMTIYSIVNTLTTLSNVHSVQFLLEGKKLDGILGNLATDTPLKPNESLNVKN</sequence>
<dbReference type="AlphaFoldDB" id="A0A1Q8QET1"/>
<feature type="signal peptide" evidence="2">
    <location>
        <begin position="1"/>
        <end position="31"/>
    </location>
</feature>
<evidence type="ECO:0000313" key="5">
    <source>
        <dbReference type="Proteomes" id="UP000186102"/>
    </source>
</evidence>
<dbReference type="PROSITE" id="PS51257">
    <property type="entry name" value="PROKAR_LIPOPROTEIN"/>
    <property type="match status" value="1"/>
</dbReference>
<dbReference type="EMBL" id="MLBF01000099">
    <property type="protein sequence ID" value="OLN25792.1"/>
    <property type="molecule type" value="Genomic_DNA"/>
</dbReference>
<keyword evidence="2" id="KW-0732">Signal</keyword>
<evidence type="ECO:0000256" key="1">
    <source>
        <dbReference type="SAM" id="MobiDB-lite"/>
    </source>
</evidence>
<dbReference type="STRING" id="1888891.DSOL_5224"/>
<keyword evidence="5" id="KW-1185">Reference proteome</keyword>
<organism evidence="4 5">
    <name type="scientific">Desulfosporosinus metallidurans</name>
    <dbReference type="NCBI Taxonomy" id="1888891"/>
    <lineage>
        <taxon>Bacteria</taxon>
        <taxon>Bacillati</taxon>
        <taxon>Bacillota</taxon>
        <taxon>Clostridia</taxon>
        <taxon>Eubacteriales</taxon>
        <taxon>Desulfitobacteriaceae</taxon>
        <taxon>Desulfosporosinus</taxon>
    </lineage>
</organism>
<feature type="region of interest" description="Disordered" evidence="1">
    <location>
        <begin position="32"/>
        <end position="59"/>
    </location>
</feature>
<accession>A0A1Q8QET1</accession>
<dbReference type="RefSeq" id="WP_075367448.1">
    <property type="nucleotide sequence ID" value="NZ_MLBF01000099.1"/>
</dbReference>
<evidence type="ECO:0000256" key="2">
    <source>
        <dbReference type="SAM" id="SignalP"/>
    </source>
</evidence>
<feature type="chain" id="PRO_5012864426" evidence="2">
    <location>
        <begin position="32"/>
        <end position="197"/>
    </location>
</feature>
<dbReference type="OrthoDB" id="9809406at2"/>